<feature type="region of interest" description="Disordered" evidence="1">
    <location>
        <begin position="562"/>
        <end position="586"/>
    </location>
</feature>
<dbReference type="GO" id="GO:0005829">
    <property type="term" value="C:cytosol"/>
    <property type="evidence" value="ECO:0007669"/>
    <property type="project" value="TreeGrafter"/>
</dbReference>
<dbReference type="EMBL" id="KL142375">
    <property type="protein sequence ID" value="KDR77972.1"/>
    <property type="molecule type" value="Genomic_DNA"/>
</dbReference>
<dbReference type="GO" id="GO:0005741">
    <property type="term" value="C:mitochondrial outer membrane"/>
    <property type="evidence" value="ECO:0007669"/>
    <property type="project" value="TreeGrafter"/>
</dbReference>
<sequence length="739" mass="81143">MQDEKAPGSARSDVYPSSATATTPSSATPSTSGDTESDNTSTPGTPASATLSTGPTYHSRYTSPPVTQYPYTPEIALSDLPAVVYALDLFLSSKMLESEAYLVEQDGKMERLYIATGYGLIQCVKGLMSYEDADLLAGITHTKQGNHIASLHRKKAAFLGSRLAGYVVSSVSSALHPGSVQWIKSMTDIERHAELVYAESLFEKALLGIVYSGDWLAFIKEALNMRTTISVYRQLGSYIEHMDSLSPTGTDTSVDVQFRSGVLLGVGMSNIILSLMPGKLMTLVELFGYKGDRKYGLECLMKAGGWVDGEEEPRVSAAEEGVRRSICDMALLIFHLVLSSFTFEGVDIGVASKIVKWNLKRFPKGVFFLFGAGRLSLMRSQPAEAITYYVRAMESQQQYRNLHHISFWEIAIAHLSLWDLKESLVCWRDLEREATWSKAIYSYGMAVCLLEISVSRTRGVDKGADEEAKKNLEEAAKLMDKVPGLRQKIAGKSIPLEKFVARKARKFLAQNHRLALPALEMAYIFQGIAHAPRKVILRKMLPEVARTLNELGWVDELADVGSTSAPVSGSDDSGKGTTLKERKDRADVEKGYGAAKGGGYWDDFCLAMFLRGVCMRYVAYPDPDAELDDADNLHSPGELSKEAAEREAEASFKAVFEHGPKIELDHQLVYHAHYEVGRLYACQSHPALARAEFDLVLSGKTLEVGASGKKGKYSMENALHMRTHAAVDILESGGKGGRL</sequence>
<keyword evidence="3" id="KW-1185">Reference proteome</keyword>
<organism evidence="2 3">
    <name type="scientific">Galerina marginata (strain CBS 339.88)</name>
    <dbReference type="NCBI Taxonomy" id="685588"/>
    <lineage>
        <taxon>Eukaryota</taxon>
        <taxon>Fungi</taxon>
        <taxon>Dikarya</taxon>
        <taxon>Basidiomycota</taxon>
        <taxon>Agaricomycotina</taxon>
        <taxon>Agaricomycetes</taxon>
        <taxon>Agaricomycetidae</taxon>
        <taxon>Agaricales</taxon>
        <taxon>Agaricineae</taxon>
        <taxon>Strophariaceae</taxon>
        <taxon>Galerina</taxon>
    </lineage>
</organism>
<dbReference type="InterPro" id="IPR011990">
    <property type="entry name" value="TPR-like_helical_dom_sf"/>
</dbReference>
<dbReference type="PANTHER" id="PTHR31859:SF1">
    <property type="entry name" value="TETRATRICOPEPTIDE REPEAT PROTEIN 39C"/>
    <property type="match status" value="1"/>
</dbReference>
<evidence type="ECO:0008006" key="4">
    <source>
        <dbReference type="Google" id="ProtNLM"/>
    </source>
</evidence>
<feature type="compositionally biased region" description="Low complexity" evidence="1">
    <location>
        <begin position="16"/>
        <end position="32"/>
    </location>
</feature>
<dbReference type="PANTHER" id="PTHR31859">
    <property type="entry name" value="TETRATRICOPEPTIDE REPEAT PROTEIN 39 FAMILY MEMBER"/>
    <property type="match status" value="1"/>
</dbReference>
<feature type="compositionally biased region" description="Basic and acidic residues" evidence="1">
    <location>
        <begin position="572"/>
        <end position="586"/>
    </location>
</feature>
<evidence type="ECO:0000313" key="2">
    <source>
        <dbReference type="EMBL" id="KDR77972.1"/>
    </source>
</evidence>
<feature type="region of interest" description="Disordered" evidence="1">
    <location>
        <begin position="1"/>
        <end position="61"/>
    </location>
</feature>
<dbReference type="InterPro" id="IPR019412">
    <property type="entry name" value="IML2/TPR_39"/>
</dbReference>
<dbReference type="Proteomes" id="UP000027222">
    <property type="component" value="Unassembled WGS sequence"/>
</dbReference>
<feature type="compositionally biased region" description="Polar residues" evidence="1">
    <location>
        <begin position="38"/>
        <end position="61"/>
    </location>
</feature>
<proteinExistence type="predicted"/>
<dbReference type="AlphaFoldDB" id="A0A067T6N1"/>
<evidence type="ECO:0000313" key="3">
    <source>
        <dbReference type="Proteomes" id="UP000027222"/>
    </source>
</evidence>
<evidence type="ECO:0000256" key="1">
    <source>
        <dbReference type="SAM" id="MobiDB-lite"/>
    </source>
</evidence>
<dbReference type="OrthoDB" id="43460at2759"/>
<protein>
    <recommendedName>
        <fullName evidence="4">Tetratricopeptide repeat protein 39B</fullName>
    </recommendedName>
</protein>
<accession>A0A067T6N1</accession>
<name>A0A067T6N1_GALM3</name>
<dbReference type="GO" id="GO:0005634">
    <property type="term" value="C:nucleus"/>
    <property type="evidence" value="ECO:0007669"/>
    <property type="project" value="TreeGrafter"/>
</dbReference>
<reference evidence="3" key="1">
    <citation type="journal article" date="2014" name="Proc. Natl. Acad. Sci. U.S.A.">
        <title>Extensive sampling of basidiomycete genomes demonstrates inadequacy of the white-rot/brown-rot paradigm for wood decay fungi.</title>
        <authorList>
            <person name="Riley R."/>
            <person name="Salamov A.A."/>
            <person name="Brown D.W."/>
            <person name="Nagy L.G."/>
            <person name="Floudas D."/>
            <person name="Held B.W."/>
            <person name="Levasseur A."/>
            <person name="Lombard V."/>
            <person name="Morin E."/>
            <person name="Otillar R."/>
            <person name="Lindquist E.A."/>
            <person name="Sun H."/>
            <person name="LaButti K.M."/>
            <person name="Schmutz J."/>
            <person name="Jabbour D."/>
            <person name="Luo H."/>
            <person name="Baker S.E."/>
            <person name="Pisabarro A.G."/>
            <person name="Walton J.D."/>
            <person name="Blanchette R.A."/>
            <person name="Henrissat B."/>
            <person name="Martin F."/>
            <person name="Cullen D."/>
            <person name="Hibbett D.S."/>
            <person name="Grigoriev I.V."/>
        </authorList>
    </citation>
    <scope>NUCLEOTIDE SEQUENCE [LARGE SCALE GENOMIC DNA]</scope>
    <source>
        <strain evidence="3">CBS 339.88</strain>
    </source>
</reference>
<dbReference type="Pfam" id="PF10300">
    <property type="entry name" value="Iml2-TPR_39"/>
    <property type="match status" value="1"/>
</dbReference>
<gene>
    <name evidence="2" type="ORF">GALMADRAFT_224382</name>
</gene>
<dbReference type="SUPFAM" id="SSF48452">
    <property type="entry name" value="TPR-like"/>
    <property type="match status" value="1"/>
</dbReference>
<dbReference type="HOGENOM" id="CLU_010086_2_1_1"/>
<feature type="compositionally biased region" description="Polar residues" evidence="1">
    <location>
        <begin position="562"/>
        <end position="571"/>
    </location>
</feature>